<evidence type="ECO:0000256" key="1">
    <source>
        <dbReference type="ARBA" id="ARBA00010876"/>
    </source>
</evidence>
<reference evidence="4 5" key="1">
    <citation type="submission" date="2016-11" db="EMBL/GenBank/DDBJ databases">
        <authorList>
            <person name="Jaros S."/>
            <person name="Januszkiewicz K."/>
            <person name="Wedrychowicz H."/>
        </authorList>
    </citation>
    <scope>NUCLEOTIDE SEQUENCE [LARGE SCALE GENOMIC DNA]</scope>
    <source>
        <strain evidence="4 5">DSM 26910</strain>
    </source>
</reference>
<dbReference type="PROSITE" id="PS01129">
    <property type="entry name" value="PSI_RLU"/>
    <property type="match status" value="1"/>
</dbReference>
<dbReference type="CDD" id="cd02869">
    <property type="entry name" value="PseudoU_synth_RluA_like"/>
    <property type="match status" value="1"/>
</dbReference>
<keyword evidence="2" id="KW-0413">Isomerase</keyword>
<evidence type="ECO:0000256" key="2">
    <source>
        <dbReference type="ARBA" id="ARBA00023235"/>
    </source>
</evidence>
<dbReference type="Pfam" id="PF00849">
    <property type="entry name" value="PseudoU_synth_2"/>
    <property type="match status" value="1"/>
</dbReference>
<evidence type="ECO:0000313" key="4">
    <source>
        <dbReference type="EMBL" id="SHE39303.1"/>
    </source>
</evidence>
<evidence type="ECO:0000259" key="3">
    <source>
        <dbReference type="Pfam" id="PF00849"/>
    </source>
</evidence>
<dbReference type="GO" id="GO:0000455">
    <property type="term" value="P:enzyme-directed rRNA pseudouridine synthesis"/>
    <property type="evidence" value="ECO:0007669"/>
    <property type="project" value="TreeGrafter"/>
</dbReference>
<dbReference type="STRING" id="1484053.SAMN05444274_101252"/>
<proteinExistence type="inferred from homology"/>
<dbReference type="OrthoDB" id="9796412at2"/>
<accession>A0A1M4T495</accession>
<dbReference type="InterPro" id="IPR006145">
    <property type="entry name" value="PsdUridine_synth_RsuA/RluA"/>
</dbReference>
<dbReference type="GO" id="GO:0009982">
    <property type="term" value="F:pseudouridine synthase activity"/>
    <property type="evidence" value="ECO:0007669"/>
    <property type="project" value="InterPro"/>
</dbReference>
<protein>
    <submittedName>
        <fullName evidence="4">tRNA pseudouridine32 synthase / 23S rRNA pseudouridine746 synthase/23S rRNA pseudouridine1911/1915/1917 synthase</fullName>
    </submittedName>
</protein>
<feature type="domain" description="Pseudouridine synthase RsuA/RluA-like" evidence="3">
    <location>
        <begin position="28"/>
        <end position="179"/>
    </location>
</feature>
<dbReference type="EMBL" id="FQUM01000001">
    <property type="protein sequence ID" value="SHE39303.1"/>
    <property type="molecule type" value="Genomic_DNA"/>
</dbReference>
<dbReference type="AlphaFoldDB" id="A0A1M4T495"/>
<dbReference type="InterPro" id="IPR050188">
    <property type="entry name" value="RluA_PseudoU_synthase"/>
</dbReference>
<dbReference type="InterPro" id="IPR020103">
    <property type="entry name" value="PsdUridine_synth_cat_dom_sf"/>
</dbReference>
<dbReference type="Gene3D" id="3.30.2350.10">
    <property type="entry name" value="Pseudouridine synthase"/>
    <property type="match status" value="1"/>
</dbReference>
<dbReference type="InterPro" id="IPR006224">
    <property type="entry name" value="PsdUridine_synth_RluA-like_CS"/>
</dbReference>
<organism evidence="4 5">
    <name type="scientific">Mariniphaga anaerophila</name>
    <dbReference type="NCBI Taxonomy" id="1484053"/>
    <lineage>
        <taxon>Bacteria</taxon>
        <taxon>Pseudomonadati</taxon>
        <taxon>Bacteroidota</taxon>
        <taxon>Bacteroidia</taxon>
        <taxon>Marinilabiliales</taxon>
        <taxon>Prolixibacteraceae</taxon>
        <taxon>Mariniphaga</taxon>
    </lineage>
</organism>
<dbReference type="PANTHER" id="PTHR21600">
    <property type="entry name" value="MITOCHONDRIAL RNA PSEUDOURIDINE SYNTHASE"/>
    <property type="match status" value="1"/>
</dbReference>
<dbReference type="PANTHER" id="PTHR21600:SF44">
    <property type="entry name" value="RIBOSOMAL LARGE SUBUNIT PSEUDOURIDINE SYNTHASE D"/>
    <property type="match status" value="1"/>
</dbReference>
<dbReference type="SUPFAM" id="SSF55120">
    <property type="entry name" value="Pseudouridine synthase"/>
    <property type="match status" value="1"/>
</dbReference>
<name>A0A1M4T495_9BACT</name>
<sequence>MHEKKTSYPNKTVKHQPRGMTILYEDKDIIVVDKAAGLLTMGTGREKENTAYFMLNDYVRKGNPRSRERIFIVHRLDRDTSGLLVFAKNEKAKRYLQDNWANFNKKYFAVVHGILQEKNGTITSYLAENSSFRMYSVTNPEMGKLSKTGYKVLKESEKYSLLEITLFTGRKNQIRVHFSEIGHPVVGDKIYGEKDKSAKRLALHSASLKILHPYTHKEMIFKAEIPSYIKTLVNE</sequence>
<dbReference type="GO" id="GO:0003723">
    <property type="term" value="F:RNA binding"/>
    <property type="evidence" value="ECO:0007669"/>
    <property type="project" value="InterPro"/>
</dbReference>
<evidence type="ECO:0000313" key="5">
    <source>
        <dbReference type="Proteomes" id="UP000184164"/>
    </source>
</evidence>
<keyword evidence="5" id="KW-1185">Reference proteome</keyword>
<gene>
    <name evidence="4" type="ORF">SAMN05444274_101252</name>
</gene>
<dbReference type="GO" id="GO:0140098">
    <property type="term" value="F:catalytic activity, acting on RNA"/>
    <property type="evidence" value="ECO:0007669"/>
    <property type="project" value="UniProtKB-ARBA"/>
</dbReference>
<dbReference type="RefSeq" id="WP_072998192.1">
    <property type="nucleotide sequence ID" value="NZ_FQUM01000001.1"/>
</dbReference>
<dbReference type="Proteomes" id="UP000184164">
    <property type="component" value="Unassembled WGS sequence"/>
</dbReference>
<comment type="similarity">
    <text evidence="1">Belongs to the pseudouridine synthase RluA family.</text>
</comment>